<evidence type="ECO:0000256" key="3">
    <source>
        <dbReference type="SAM" id="MobiDB-lite"/>
    </source>
</evidence>
<sequence length="349" mass="38085">MRPICWTSSIVAVVAVLVVCSKRAVPSRGLQPRSLAPSGLPERTSDPGKAFELAREQGASILTGVDMSAAGVSDASFRVFGEALLAVQAPVHVGTNNFGFKGGTPITNLEARPAHVDTIVQYRVEPYEAPDFFMLCARRPSPGGESFLTSLRAAVRRMPAEHRKHIDRLSIVQRIQLPPDYDRLSDNSTDRTQAQQSEHAAPAPTDRVERFVVPNPIAGQRPAIRISSFSDADALLAALETEEAPPVRPLPTSLRPDFDMQTVMHFLRAVAAETAEAARFRLEEGECVVVDNFLTAHGREAYTDLGRAMWQVWAWTNESLAVPPAAGPNREWLKRPPTSGHAAAKDEVE</sequence>
<dbReference type="GeneID" id="17271047"/>
<dbReference type="RefSeq" id="XP_005777937.1">
    <property type="nucleotide sequence ID" value="XM_005777880.1"/>
</dbReference>
<dbReference type="PaxDb" id="2903-EOD25508"/>
<dbReference type="GO" id="GO:0017000">
    <property type="term" value="P:antibiotic biosynthetic process"/>
    <property type="evidence" value="ECO:0007669"/>
    <property type="project" value="UniProtKB-KW"/>
</dbReference>
<reference evidence="7" key="1">
    <citation type="journal article" date="2013" name="Nature">
        <title>Pan genome of the phytoplankton Emiliania underpins its global distribution.</title>
        <authorList>
            <person name="Read B.A."/>
            <person name="Kegel J."/>
            <person name="Klute M.J."/>
            <person name="Kuo A."/>
            <person name="Lefebvre S.C."/>
            <person name="Maumus F."/>
            <person name="Mayer C."/>
            <person name="Miller J."/>
            <person name="Monier A."/>
            <person name="Salamov A."/>
            <person name="Young J."/>
            <person name="Aguilar M."/>
            <person name="Claverie J.M."/>
            <person name="Frickenhaus S."/>
            <person name="Gonzalez K."/>
            <person name="Herman E.K."/>
            <person name="Lin Y.C."/>
            <person name="Napier J."/>
            <person name="Ogata H."/>
            <person name="Sarno A.F."/>
            <person name="Shmutz J."/>
            <person name="Schroeder D."/>
            <person name="de Vargas C."/>
            <person name="Verret F."/>
            <person name="von Dassow P."/>
            <person name="Valentin K."/>
            <person name="Van de Peer Y."/>
            <person name="Wheeler G."/>
            <person name="Dacks J.B."/>
            <person name="Delwiche C.F."/>
            <person name="Dyhrman S.T."/>
            <person name="Glockner G."/>
            <person name="John U."/>
            <person name="Richards T."/>
            <person name="Worden A.Z."/>
            <person name="Zhang X."/>
            <person name="Grigoriev I.V."/>
            <person name="Allen A.E."/>
            <person name="Bidle K."/>
            <person name="Borodovsky M."/>
            <person name="Bowler C."/>
            <person name="Brownlee C."/>
            <person name="Cock J.M."/>
            <person name="Elias M."/>
            <person name="Gladyshev V.N."/>
            <person name="Groth M."/>
            <person name="Guda C."/>
            <person name="Hadaegh A."/>
            <person name="Iglesias-Rodriguez M.D."/>
            <person name="Jenkins J."/>
            <person name="Jones B.M."/>
            <person name="Lawson T."/>
            <person name="Leese F."/>
            <person name="Lindquist E."/>
            <person name="Lobanov A."/>
            <person name="Lomsadze A."/>
            <person name="Malik S.B."/>
            <person name="Marsh M.E."/>
            <person name="Mackinder L."/>
            <person name="Mock T."/>
            <person name="Mueller-Roeber B."/>
            <person name="Pagarete A."/>
            <person name="Parker M."/>
            <person name="Probert I."/>
            <person name="Quesneville H."/>
            <person name="Raines C."/>
            <person name="Rensing S.A."/>
            <person name="Riano-Pachon D.M."/>
            <person name="Richier S."/>
            <person name="Rokitta S."/>
            <person name="Shiraiwa Y."/>
            <person name="Soanes D.M."/>
            <person name="van der Giezen M."/>
            <person name="Wahlund T.M."/>
            <person name="Williams B."/>
            <person name="Wilson W."/>
            <person name="Wolfe G."/>
            <person name="Wurch L.L."/>
        </authorList>
    </citation>
    <scope>NUCLEOTIDE SEQUENCE</scope>
</reference>
<keyword evidence="1" id="KW-0560">Oxidoreductase</keyword>
<dbReference type="HOGENOM" id="CLU_795547_0_0_1"/>
<dbReference type="Pfam" id="PF02668">
    <property type="entry name" value="TauD"/>
    <property type="match status" value="1"/>
</dbReference>
<feature type="domain" description="TauD/TfdA-like" evidence="5">
    <location>
        <begin position="52"/>
        <end position="313"/>
    </location>
</feature>
<keyword evidence="4" id="KW-0732">Signal</keyword>
<dbReference type="PANTHER" id="PTHR10696:SF56">
    <property type="entry name" value="TAUD_TFDA-LIKE DOMAIN-CONTAINING PROTEIN"/>
    <property type="match status" value="1"/>
</dbReference>
<feature type="signal peptide" evidence="4">
    <location>
        <begin position="1"/>
        <end position="24"/>
    </location>
</feature>
<protein>
    <recommendedName>
        <fullName evidence="5">TauD/TfdA-like domain-containing protein</fullName>
    </recommendedName>
</protein>
<dbReference type="InterPro" id="IPR050411">
    <property type="entry name" value="AlphaKG_dependent_hydroxylases"/>
</dbReference>
<dbReference type="GO" id="GO:0016491">
    <property type="term" value="F:oxidoreductase activity"/>
    <property type="evidence" value="ECO:0007669"/>
    <property type="project" value="UniProtKB-KW"/>
</dbReference>
<dbReference type="InterPro" id="IPR042098">
    <property type="entry name" value="TauD-like_sf"/>
</dbReference>
<dbReference type="KEGG" id="ehx:EMIHUDRAFT_237625"/>
<evidence type="ECO:0000259" key="5">
    <source>
        <dbReference type="Pfam" id="PF02668"/>
    </source>
</evidence>
<proteinExistence type="predicted"/>
<accession>A0A0D3JPS3</accession>
<feature type="chain" id="PRO_5044241888" description="TauD/TfdA-like domain-containing protein" evidence="4">
    <location>
        <begin position="25"/>
        <end position="349"/>
    </location>
</feature>
<evidence type="ECO:0000256" key="4">
    <source>
        <dbReference type="SAM" id="SignalP"/>
    </source>
</evidence>
<feature type="compositionally biased region" description="Basic and acidic residues" evidence="3">
    <location>
        <begin position="180"/>
        <end position="189"/>
    </location>
</feature>
<dbReference type="Proteomes" id="UP000013827">
    <property type="component" value="Unassembled WGS sequence"/>
</dbReference>
<dbReference type="InterPro" id="IPR003819">
    <property type="entry name" value="TauD/TfdA-like"/>
</dbReference>
<keyword evidence="7" id="KW-1185">Reference proteome</keyword>
<organism evidence="6 7">
    <name type="scientific">Emiliania huxleyi (strain CCMP1516)</name>
    <dbReference type="NCBI Taxonomy" id="280463"/>
    <lineage>
        <taxon>Eukaryota</taxon>
        <taxon>Haptista</taxon>
        <taxon>Haptophyta</taxon>
        <taxon>Prymnesiophyceae</taxon>
        <taxon>Isochrysidales</taxon>
        <taxon>Noelaerhabdaceae</taxon>
        <taxon>Emiliania</taxon>
    </lineage>
</organism>
<feature type="region of interest" description="Disordered" evidence="3">
    <location>
        <begin position="325"/>
        <end position="349"/>
    </location>
</feature>
<evidence type="ECO:0000256" key="2">
    <source>
        <dbReference type="ARBA" id="ARBA00023194"/>
    </source>
</evidence>
<evidence type="ECO:0000256" key="1">
    <source>
        <dbReference type="ARBA" id="ARBA00023002"/>
    </source>
</evidence>
<dbReference type="PANTHER" id="PTHR10696">
    <property type="entry name" value="GAMMA-BUTYROBETAINE HYDROXYLASE-RELATED"/>
    <property type="match status" value="1"/>
</dbReference>
<dbReference type="SUPFAM" id="SSF51197">
    <property type="entry name" value="Clavaminate synthase-like"/>
    <property type="match status" value="1"/>
</dbReference>
<keyword evidence="2" id="KW-0045">Antibiotic biosynthesis</keyword>
<dbReference type="AlphaFoldDB" id="A0A0D3JPS3"/>
<evidence type="ECO:0000313" key="7">
    <source>
        <dbReference type="Proteomes" id="UP000013827"/>
    </source>
</evidence>
<dbReference type="EnsemblProtists" id="EOD25508">
    <property type="protein sequence ID" value="EOD25508"/>
    <property type="gene ID" value="EMIHUDRAFT_237625"/>
</dbReference>
<name>A0A0D3JPS3_EMIH1</name>
<dbReference type="Gene3D" id="3.60.130.10">
    <property type="entry name" value="Clavaminate synthase-like"/>
    <property type="match status" value="1"/>
</dbReference>
<evidence type="ECO:0000313" key="6">
    <source>
        <dbReference type="EnsemblProtists" id="EOD25508"/>
    </source>
</evidence>
<feature type="region of interest" description="Disordered" evidence="3">
    <location>
        <begin position="180"/>
        <end position="204"/>
    </location>
</feature>
<reference evidence="6" key="2">
    <citation type="submission" date="2024-10" db="UniProtKB">
        <authorList>
            <consortium name="EnsemblProtists"/>
        </authorList>
    </citation>
    <scope>IDENTIFICATION</scope>
</reference>